<evidence type="ECO:0008006" key="16">
    <source>
        <dbReference type="Google" id="ProtNLM"/>
    </source>
</evidence>
<dbReference type="FunFam" id="3.30.200.20:FF:000489">
    <property type="entry name" value="Inactive receptor-like serine/threonine-protein kinase"/>
    <property type="match status" value="1"/>
</dbReference>
<feature type="region of interest" description="Disordered" evidence="10">
    <location>
        <begin position="13"/>
        <end position="34"/>
    </location>
</feature>
<evidence type="ECO:0000256" key="3">
    <source>
        <dbReference type="ARBA" id="ARBA00022692"/>
    </source>
</evidence>
<dbReference type="InterPro" id="IPR011009">
    <property type="entry name" value="Kinase-like_dom_sf"/>
</dbReference>
<dbReference type="InterPro" id="IPR032675">
    <property type="entry name" value="LRR_dom_sf"/>
</dbReference>
<keyword evidence="6 11" id="KW-1133">Transmembrane helix</keyword>
<keyword evidence="15" id="KW-1185">Reference proteome</keyword>
<evidence type="ECO:0000256" key="8">
    <source>
        <dbReference type="ARBA" id="ARBA00023242"/>
    </source>
</evidence>
<dbReference type="InterPro" id="IPR000719">
    <property type="entry name" value="Prot_kinase_dom"/>
</dbReference>
<dbReference type="InterPro" id="IPR013210">
    <property type="entry name" value="LRR_N_plant-typ"/>
</dbReference>
<evidence type="ECO:0000313" key="14">
    <source>
        <dbReference type="EMBL" id="KMS95236.1"/>
    </source>
</evidence>
<evidence type="ECO:0000259" key="13">
    <source>
        <dbReference type="PROSITE" id="PS51138"/>
    </source>
</evidence>
<evidence type="ECO:0000256" key="4">
    <source>
        <dbReference type="ARBA" id="ARBA00022729"/>
    </source>
</evidence>
<keyword evidence="5" id="KW-0677">Repeat</keyword>
<evidence type="ECO:0000313" key="15">
    <source>
        <dbReference type="Proteomes" id="UP000035740"/>
    </source>
</evidence>
<dbReference type="InterPro" id="IPR001611">
    <property type="entry name" value="Leu-rich_rpt"/>
</dbReference>
<dbReference type="AlphaFoldDB" id="A0A0J8B2L6"/>
<dbReference type="Gene3D" id="3.80.10.10">
    <property type="entry name" value="Ribonuclease Inhibitor"/>
    <property type="match status" value="1"/>
</dbReference>
<feature type="transmembrane region" description="Helical" evidence="11">
    <location>
        <begin position="548"/>
        <end position="569"/>
    </location>
</feature>
<evidence type="ECO:0000256" key="7">
    <source>
        <dbReference type="ARBA" id="ARBA00023136"/>
    </source>
</evidence>
<dbReference type="Pfam" id="PF13855">
    <property type="entry name" value="LRR_8"/>
    <property type="match status" value="1"/>
</dbReference>
<dbReference type="Gene3D" id="1.10.510.10">
    <property type="entry name" value="Transferase(Phosphotransferase) domain 1"/>
    <property type="match status" value="1"/>
</dbReference>
<dbReference type="OMA" id="HMHHELN"/>
<dbReference type="InterPro" id="IPR005491">
    <property type="entry name" value="ENT_dom"/>
</dbReference>
<evidence type="ECO:0000256" key="5">
    <source>
        <dbReference type="ARBA" id="ARBA00022737"/>
    </source>
</evidence>
<dbReference type="Pfam" id="PF08263">
    <property type="entry name" value="LRRNT_2"/>
    <property type="match status" value="1"/>
</dbReference>
<organism evidence="14 15">
    <name type="scientific">Beta vulgaris subsp. vulgaris</name>
    <name type="common">Beet</name>
    <dbReference type="NCBI Taxonomy" id="3555"/>
    <lineage>
        <taxon>Eukaryota</taxon>
        <taxon>Viridiplantae</taxon>
        <taxon>Streptophyta</taxon>
        <taxon>Embryophyta</taxon>
        <taxon>Tracheophyta</taxon>
        <taxon>Spermatophyta</taxon>
        <taxon>Magnoliopsida</taxon>
        <taxon>eudicotyledons</taxon>
        <taxon>Gunneridae</taxon>
        <taxon>Pentapetalae</taxon>
        <taxon>Caryophyllales</taxon>
        <taxon>Chenopodiaceae</taxon>
        <taxon>Betoideae</taxon>
        <taxon>Beta</taxon>
    </lineage>
</organism>
<evidence type="ECO:0000256" key="2">
    <source>
        <dbReference type="ARBA" id="ARBA00022614"/>
    </source>
</evidence>
<keyword evidence="2" id="KW-0433">Leucine-rich repeat</keyword>
<dbReference type="InterPro" id="IPR001245">
    <property type="entry name" value="Ser-Thr/Tyr_kinase_cat_dom"/>
</dbReference>
<dbReference type="Pfam" id="PF07714">
    <property type="entry name" value="PK_Tyr_Ser-Thr"/>
    <property type="match status" value="1"/>
</dbReference>
<dbReference type="PROSITE" id="PS51138">
    <property type="entry name" value="ENT"/>
    <property type="match status" value="1"/>
</dbReference>
<dbReference type="SUPFAM" id="SSF158639">
    <property type="entry name" value="ENT-like"/>
    <property type="match status" value="1"/>
</dbReference>
<comment type="subcellular location">
    <subcellularLocation>
        <location evidence="9">Endomembrane system</location>
        <topology evidence="9">Single-pass type I membrane protein</topology>
    </subcellularLocation>
    <subcellularLocation>
        <location evidence="1">Nucleus</location>
    </subcellularLocation>
</comment>
<dbReference type="GO" id="GO:0005524">
    <property type="term" value="F:ATP binding"/>
    <property type="evidence" value="ECO:0007669"/>
    <property type="project" value="InterPro"/>
</dbReference>
<dbReference type="InterPro" id="IPR036142">
    <property type="entry name" value="ENT_dom-like_sf"/>
</dbReference>
<dbReference type="GO" id="GO:0005634">
    <property type="term" value="C:nucleus"/>
    <property type="evidence" value="ECO:0007669"/>
    <property type="project" value="UniProtKB-SubCell"/>
</dbReference>
<dbReference type="Gene3D" id="1.10.1240.40">
    <property type="entry name" value="ENT domain"/>
    <property type="match status" value="1"/>
</dbReference>
<keyword evidence="3 11" id="KW-0812">Transmembrane</keyword>
<dbReference type="GO" id="GO:0012505">
    <property type="term" value="C:endomembrane system"/>
    <property type="evidence" value="ECO:0007669"/>
    <property type="project" value="UniProtKB-SubCell"/>
</dbReference>
<dbReference type="SMART" id="SM01191">
    <property type="entry name" value="ENT"/>
    <property type="match status" value="1"/>
</dbReference>
<name>A0A0J8B2L6_BETVV</name>
<protein>
    <recommendedName>
        <fullName evidence="16">Protein kinase domain-containing protein</fullName>
    </recommendedName>
</protein>
<reference evidence="14 15" key="1">
    <citation type="journal article" date="2014" name="Nature">
        <title>The genome of the recently domesticated crop plant sugar beet (Beta vulgaris).</title>
        <authorList>
            <person name="Dohm J.C."/>
            <person name="Minoche A.E."/>
            <person name="Holtgrawe D."/>
            <person name="Capella-Gutierrez S."/>
            <person name="Zakrzewski F."/>
            <person name="Tafer H."/>
            <person name="Rupp O."/>
            <person name="Sorensen T.R."/>
            <person name="Stracke R."/>
            <person name="Reinhardt R."/>
            <person name="Goesmann A."/>
            <person name="Kraft T."/>
            <person name="Schulz B."/>
            <person name="Stadler P.F."/>
            <person name="Schmidt T."/>
            <person name="Gabaldon T."/>
            <person name="Lehrach H."/>
            <person name="Weisshaar B."/>
            <person name="Himmelbauer H."/>
        </authorList>
    </citation>
    <scope>NUCLEOTIDE SEQUENCE [LARGE SCALE GENOMIC DNA]</scope>
    <source>
        <tissue evidence="14">Taproot</tissue>
    </source>
</reference>
<feature type="domain" description="Protein kinase" evidence="12">
    <location>
        <begin position="505"/>
        <end position="871"/>
    </location>
</feature>
<dbReference type="GO" id="GO:0004672">
    <property type="term" value="F:protein kinase activity"/>
    <property type="evidence" value="ECO:0007669"/>
    <property type="project" value="InterPro"/>
</dbReference>
<evidence type="ECO:0000256" key="9">
    <source>
        <dbReference type="ARBA" id="ARBA00046288"/>
    </source>
</evidence>
<dbReference type="PANTHER" id="PTHR46084">
    <property type="entry name" value="PROTEIN MALE DISCOVERER 2"/>
    <property type="match status" value="1"/>
</dbReference>
<evidence type="ECO:0000256" key="6">
    <source>
        <dbReference type="ARBA" id="ARBA00022989"/>
    </source>
</evidence>
<dbReference type="SUPFAM" id="SSF56112">
    <property type="entry name" value="Protein kinase-like (PK-like)"/>
    <property type="match status" value="1"/>
</dbReference>
<dbReference type="Gene3D" id="3.30.200.20">
    <property type="entry name" value="Phosphorylase Kinase, domain 1"/>
    <property type="match status" value="1"/>
</dbReference>
<dbReference type="Gramene" id="KMS95236">
    <property type="protein sequence ID" value="KMS95236"/>
    <property type="gene ID" value="BVRB_010740"/>
</dbReference>
<dbReference type="OrthoDB" id="291737at2759"/>
<dbReference type="Pfam" id="PF03735">
    <property type="entry name" value="ENT"/>
    <property type="match status" value="1"/>
</dbReference>
<dbReference type="PROSITE" id="PS50011">
    <property type="entry name" value="PROTEIN_KINASE_DOM"/>
    <property type="match status" value="1"/>
</dbReference>
<sequence>MNHPLVAANAVQLDQQKEKKKKDHKERNAVQLRPPPMTGVWSEGEFVEVLDKDGCWRESMINEVMEDGYYCIWVFDSLHHITVEKSSVRARQEWKDNDSFLVDKKVSYQSVALSKSLKRSSPDYASADKAYSKCVQKRRLVDKEVDLDAIPDRLLSHSSAGCSQDHNVSLSSDAGPYSHDLGEDEVSSAQFQRGDALEAHKLDLYGYRCVLELLYSSGPLSWRQEIALTDLRLKLSVSNDEHLTELRRLKSGRNLVLSEIRECESLNPEGLALLEFRERIENDPYGAFANWNPNHSEPCLWLGVHCLDGKVQMLDLNGFSLRGTLAPVLKKLRYLRSLMMSNNRLSGSIPKEIGELKLLEVLDLTHNNLSGTIPSEIAEMPSLRCMSLCGNGLDGDIPLAIGMLDSLPKSQCSHRIKSFIIGSKYYIQRTGHCNWWRVLSQWKNYLNVNSLLGTKPQKCCFYAEGNNCCHNISRDEAKDNGRRYLSGESINIAAAPAKSTKVSQQSSPNVLKSGSYPVLLKTLNKPAQPSSSSASHEHPKADGFRVKIIMFVVVTIAVVIILCFALIAIRRYRGTKVTRAQNAALLQRLSKVFVTGVPKLNSTELQTACEDFSNIIDTFSGCLMYKGILSSGVEIAVLSTSIRSSRQWSNCAESEFKRKMDAFSKINHKNFVNLLGYCEEDNPFVRMMVFEYAPNGNLYEHLHVKDMNHLDWTTRMRIIMGTCYCLEHMHHELNPPVIHPNLQSDAILLTDDYAAKLADVAFWADIVAKAKISDDEESEPLHSNPGPTCEDNVYSLGILLLEIISTKSLSVQAMEYLSDKEKYSNLIDPTLKSSKNNELEIICEVIRECIDEDPRRRPTLKEISSKLQTVIKISPDAATARHSPLWWAELELLSMDESG</sequence>
<dbReference type="eggNOG" id="ENOG502QTJQ">
    <property type="taxonomic scope" value="Eukaryota"/>
</dbReference>
<feature type="domain" description="ENT" evidence="13">
    <location>
        <begin position="195"/>
        <end position="282"/>
    </location>
</feature>
<evidence type="ECO:0000256" key="1">
    <source>
        <dbReference type="ARBA" id="ARBA00004123"/>
    </source>
</evidence>
<dbReference type="PANTHER" id="PTHR46084:SF1">
    <property type="entry name" value="PROTEIN MALE DISCOVERER 2"/>
    <property type="match status" value="1"/>
</dbReference>
<proteinExistence type="predicted"/>
<gene>
    <name evidence="14" type="ORF">BVRB_010740</name>
</gene>
<keyword evidence="8" id="KW-0539">Nucleus</keyword>
<keyword evidence="7 11" id="KW-0472">Membrane</keyword>
<keyword evidence="4" id="KW-0732">Signal</keyword>
<evidence type="ECO:0000256" key="11">
    <source>
        <dbReference type="SAM" id="Phobius"/>
    </source>
</evidence>
<dbReference type="SUPFAM" id="SSF52058">
    <property type="entry name" value="L domain-like"/>
    <property type="match status" value="1"/>
</dbReference>
<dbReference type="EMBL" id="KQ090506">
    <property type="protein sequence ID" value="KMS95236.1"/>
    <property type="molecule type" value="Genomic_DNA"/>
</dbReference>
<accession>A0A0J8B2L6</accession>
<dbReference type="FunFam" id="3.80.10.10:FF:000400">
    <property type="entry name" value="Nuclear pore complex protein NUP107"/>
    <property type="match status" value="1"/>
</dbReference>
<dbReference type="Proteomes" id="UP000035740">
    <property type="component" value="Unassembled WGS sequence"/>
</dbReference>
<evidence type="ECO:0000256" key="10">
    <source>
        <dbReference type="SAM" id="MobiDB-lite"/>
    </source>
</evidence>
<evidence type="ECO:0000259" key="12">
    <source>
        <dbReference type="PROSITE" id="PS50011"/>
    </source>
</evidence>